<evidence type="ECO:0000256" key="1">
    <source>
        <dbReference type="ARBA" id="ARBA00001946"/>
    </source>
</evidence>
<proteinExistence type="predicted"/>
<feature type="domain" description="GGDEF" evidence="10">
    <location>
        <begin position="391"/>
        <end position="521"/>
    </location>
</feature>
<evidence type="ECO:0000259" key="10">
    <source>
        <dbReference type="PROSITE" id="PS50887"/>
    </source>
</evidence>
<dbReference type="PANTHER" id="PTHR45138:SF9">
    <property type="entry name" value="DIGUANYLATE CYCLASE DGCM-RELATED"/>
    <property type="match status" value="1"/>
</dbReference>
<evidence type="ECO:0000256" key="3">
    <source>
        <dbReference type="ARBA" id="ARBA00012528"/>
    </source>
</evidence>
<evidence type="ECO:0000256" key="2">
    <source>
        <dbReference type="ARBA" id="ARBA00004651"/>
    </source>
</evidence>
<evidence type="ECO:0000256" key="5">
    <source>
        <dbReference type="ARBA" id="ARBA00022692"/>
    </source>
</evidence>
<keyword evidence="6 9" id="KW-1133">Transmembrane helix</keyword>
<gene>
    <name evidence="11" type="ORF">F9K92_12680</name>
</gene>
<evidence type="ECO:0000256" key="9">
    <source>
        <dbReference type="SAM" id="Phobius"/>
    </source>
</evidence>
<dbReference type="NCBIfam" id="TIGR00254">
    <property type="entry name" value="GGDEF"/>
    <property type="match status" value="1"/>
</dbReference>
<dbReference type="CDD" id="cd18773">
    <property type="entry name" value="PDC1_HK_sensor"/>
    <property type="match status" value="1"/>
</dbReference>
<dbReference type="InterPro" id="IPR029787">
    <property type="entry name" value="Nucleotide_cyclase"/>
</dbReference>
<comment type="caution">
    <text evidence="11">The sequence shown here is derived from an EMBL/GenBank/DDBJ whole genome shotgun (WGS) entry which is preliminary data.</text>
</comment>
<reference evidence="11 12" key="1">
    <citation type="submission" date="2019-10" db="EMBL/GenBank/DDBJ databases">
        <title>Halotolerant bacteria associated to Saharan-endemic halophytes Stipa tenacissima L. and Atriplex halimus L mitigate salt stress and promote growth of tomato plants.</title>
        <authorList>
            <person name="Dif G."/>
        </authorList>
    </citation>
    <scope>NUCLEOTIDE SEQUENCE [LARGE SCALE GENOMIC DNA]</scope>
    <source>
        <strain evidence="11 12">IS26</strain>
    </source>
</reference>
<dbReference type="SUPFAM" id="SSF55073">
    <property type="entry name" value="Nucleotide cyclase"/>
    <property type="match status" value="1"/>
</dbReference>
<organism evidence="11 12">
    <name type="scientific">Stenotrophomonas rhizophila</name>
    <dbReference type="NCBI Taxonomy" id="216778"/>
    <lineage>
        <taxon>Bacteria</taxon>
        <taxon>Pseudomonadati</taxon>
        <taxon>Pseudomonadota</taxon>
        <taxon>Gammaproteobacteria</taxon>
        <taxon>Lysobacterales</taxon>
        <taxon>Lysobacteraceae</taxon>
        <taxon>Stenotrophomonas</taxon>
    </lineage>
</organism>
<dbReference type="Pfam" id="PF00990">
    <property type="entry name" value="GGDEF"/>
    <property type="match status" value="1"/>
</dbReference>
<evidence type="ECO:0000256" key="4">
    <source>
        <dbReference type="ARBA" id="ARBA00022475"/>
    </source>
</evidence>
<dbReference type="InterPro" id="IPR029151">
    <property type="entry name" value="Sensor-like_sf"/>
</dbReference>
<dbReference type="RefSeq" id="WP_152153284.1">
    <property type="nucleotide sequence ID" value="NZ_WELC01000016.1"/>
</dbReference>
<dbReference type="InterPro" id="IPR043128">
    <property type="entry name" value="Rev_trsase/Diguanyl_cyclase"/>
</dbReference>
<dbReference type="CDD" id="cd01949">
    <property type="entry name" value="GGDEF"/>
    <property type="match status" value="1"/>
</dbReference>
<dbReference type="InterPro" id="IPR050469">
    <property type="entry name" value="Diguanylate_Cyclase"/>
</dbReference>
<dbReference type="GO" id="GO:0005886">
    <property type="term" value="C:plasma membrane"/>
    <property type="evidence" value="ECO:0007669"/>
    <property type="project" value="UniProtKB-SubCell"/>
</dbReference>
<evidence type="ECO:0000256" key="8">
    <source>
        <dbReference type="ARBA" id="ARBA00034247"/>
    </source>
</evidence>
<keyword evidence="4" id="KW-1003">Cell membrane</keyword>
<dbReference type="InterPro" id="IPR000160">
    <property type="entry name" value="GGDEF_dom"/>
</dbReference>
<keyword evidence="7 9" id="KW-0472">Membrane</keyword>
<dbReference type="Gene3D" id="3.30.70.270">
    <property type="match status" value="1"/>
</dbReference>
<dbReference type="CDD" id="cd12912">
    <property type="entry name" value="PDC2_MCP_like"/>
    <property type="match status" value="1"/>
</dbReference>
<evidence type="ECO:0000256" key="6">
    <source>
        <dbReference type="ARBA" id="ARBA00022989"/>
    </source>
</evidence>
<comment type="subcellular location">
    <subcellularLocation>
        <location evidence="2">Cell membrane</location>
        <topology evidence="2">Multi-pass membrane protein</topology>
    </subcellularLocation>
</comment>
<dbReference type="EC" id="2.7.7.65" evidence="3"/>
<dbReference type="GO" id="GO:0052621">
    <property type="term" value="F:diguanylate cyclase activity"/>
    <property type="evidence" value="ECO:0007669"/>
    <property type="project" value="UniProtKB-EC"/>
</dbReference>
<comment type="cofactor">
    <cofactor evidence="1">
        <name>Mg(2+)</name>
        <dbReference type="ChEBI" id="CHEBI:18420"/>
    </cofactor>
</comment>
<feature type="transmembrane region" description="Helical" evidence="9">
    <location>
        <begin position="284"/>
        <end position="303"/>
    </location>
</feature>
<dbReference type="Gene3D" id="3.30.450.20">
    <property type="entry name" value="PAS domain"/>
    <property type="match status" value="1"/>
</dbReference>
<dbReference type="EMBL" id="WELC01000016">
    <property type="protein sequence ID" value="KAB7629639.1"/>
    <property type="molecule type" value="Genomic_DNA"/>
</dbReference>
<evidence type="ECO:0000256" key="7">
    <source>
        <dbReference type="ARBA" id="ARBA00023136"/>
    </source>
</evidence>
<dbReference type="Pfam" id="PF02743">
    <property type="entry name" value="dCache_1"/>
    <property type="match status" value="1"/>
</dbReference>
<dbReference type="Proteomes" id="UP000449004">
    <property type="component" value="Unassembled WGS sequence"/>
</dbReference>
<name>A0A7V7YEV3_9GAMM</name>
<dbReference type="SMART" id="SM00267">
    <property type="entry name" value="GGDEF"/>
    <property type="match status" value="1"/>
</dbReference>
<keyword evidence="5 9" id="KW-0812">Transmembrane</keyword>
<dbReference type="PANTHER" id="PTHR45138">
    <property type="entry name" value="REGULATORY COMPONENTS OF SENSORY TRANSDUCTION SYSTEM"/>
    <property type="match status" value="1"/>
</dbReference>
<evidence type="ECO:0000313" key="12">
    <source>
        <dbReference type="Proteomes" id="UP000449004"/>
    </source>
</evidence>
<dbReference type="SUPFAM" id="SSF103190">
    <property type="entry name" value="Sensory domain-like"/>
    <property type="match status" value="2"/>
</dbReference>
<dbReference type="PROSITE" id="PS50887">
    <property type="entry name" value="GGDEF"/>
    <property type="match status" value="1"/>
</dbReference>
<dbReference type="AlphaFoldDB" id="A0A7V7YEV3"/>
<evidence type="ECO:0000313" key="11">
    <source>
        <dbReference type="EMBL" id="KAB7629639.1"/>
    </source>
</evidence>
<protein>
    <recommendedName>
        <fullName evidence="3">diguanylate cyclase</fullName>
        <ecNumber evidence="3">2.7.7.65</ecNumber>
    </recommendedName>
</protein>
<dbReference type="InterPro" id="IPR033479">
    <property type="entry name" value="dCache_1"/>
</dbReference>
<accession>A0A7V7YEV3</accession>
<dbReference type="FunFam" id="3.30.70.270:FF:000001">
    <property type="entry name" value="Diguanylate cyclase domain protein"/>
    <property type="match status" value="1"/>
</dbReference>
<sequence length="526" mass="57668">MRHFARHLNLQRLIVGLAFLSAGVMLANAVFAAYQVQREQLIASALESNRVYAHKLAQTTHNFLVSTQQQLDYSARVIGTSGIDTEIGASEAHRLQSQTNAFNSVIVVDRQGLVRAASPALPQIEGRVLSSLANSLAIASRAPLVSNPYVSATGKLVLTISQPIFDPSGTYQGYISASIHLKEPNVLHTLLGTHYYKDGSYLYVVGQDGKLLYHPEPDRVGQSALKNEVVRAVSRGEAGAMPTINSHGVHMLAGFAPIPAVHWGIVSQRPVEATLQPLKRLTNLVLLNAAPLGLLSLLLIWIVSRRIARPLWQLASTAQNSDVSQAISTVTAVDTWYYEADQLQKAVLISFNAFNDRIGRLDRAVLTDPLTGLLNRRGLERALEILASSNTRFGVIALDIDHFKNVNDIHGHEAGDVVIAGVADLMRQNSRVEDILCRIGGEEFLLLLPDISAEVAEFVAERLRKSIHDHGFPIVGSITASMGISHFPETHEDADHAIRQADKALYKAKGEGRDRVVTYRRRRTDR</sequence>
<comment type="catalytic activity">
    <reaction evidence="8">
        <text>2 GTP = 3',3'-c-di-GMP + 2 diphosphate</text>
        <dbReference type="Rhea" id="RHEA:24898"/>
        <dbReference type="ChEBI" id="CHEBI:33019"/>
        <dbReference type="ChEBI" id="CHEBI:37565"/>
        <dbReference type="ChEBI" id="CHEBI:58805"/>
        <dbReference type="EC" id="2.7.7.65"/>
    </reaction>
</comment>